<evidence type="ECO:0000259" key="16">
    <source>
        <dbReference type="Pfam" id="PF00080"/>
    </source>
</evidence>
<dbReference type="Pfam" id="PF00080">
    <property type="entry name" value="Sod_Cu"/>
    <property type="match status" value="1"/>
</dbReference>
<evidence type="ECO:0000256" key="7">
    <source>
        <dbReference type="ARBA" id="ARBA00022833"/>
    </source>
</evidence>
<evidence type="ECO:0000313" key="17">
    <source>
        <dbReference type="Proteomes" id="UP000695026"/>
    </source>
</evidence>
<dbReference type="GO" id="GO:0004784">
    <property type="term" value="F:superoxide dismutase activity"/>
    <property type="evidence" value="ECO:0007669"/>
    <property type="project" value="UniProtKB-EC"/>
</dbReference>
<organism evidence="17 19">
    <name type="scientific">Python bivittatus</name>
    <name type="common">Burmese python</name>
    <name type="synonym">Python molurus bivittatus</name>
    <dbReference type="NCBI Taxonomy" id="176946"/>
    <lineage>
        <taxon>Eukaryota</taxon>
        <taxon>Metazoa</taxon>
        <taxon>Chordata</taxon>
        <taxon>Craniata</taxon>
        <taxon>Vertebrata</taxon>
        <taxon>Euteleostomi</taxon>
        <taxon>Lepidosauria</taxon>
        <taxon>Squamata</taxon>
        <taxon>Bifurcata</taxon>
        <taxon>Unidentata</taxon>
        <taxon>Episquamata</taxon>
        <taxon>Toxicofera</taxon>
        <taxon>Serpentes</taxon>
        <taxon>Henophidia</taxon>
        <taxon>Pythonidae</taxon>
        <taxon>Python</taxon>
    </lineage>
</organism>
<keyword evidence="9 15" id="KW-0560">Oxidoreductase</keyword>
<evidence type="ECO:0000256" key="5">
    <source>
        <dbReference type="ARBA" id="ARBA00022723"/>
    </source>
</evidence>
<comment type="subcellular location">
    <subcellularLocation>
        <location evidence="2">Golgi apparatus</location>
        <location evidence="2">trans-Golgi network</location>
    </subcellularLocation>
    <subcellularLocation>
        <location evidence="1">Secreted</location>
        <location evidence="1">Extracellular space</location>
    </subcellularLocation>
</comment>
<evidence type="ECO:0000256" key="8">
    <source>
        <dbReference type="ARBA" id="ARBA00022862"/>
    </source>
</evidence>
<evidence type="ECO:0000256" key="9">
    <source>
        <dbReference type="ARBA" id="ARBA00023002"/>
    </source>
</evidence>
<keyword evidence="11" id="KW-0333">Golgi apparatus</keyword>
<comment type="cofactor">
    <cofactor evidence="15">
        <name>Cu cation</name>
        <dbReference type="ChEBI" id="CHEBI:23378"/>
    </cofactor>
    <text evidence="15">Binds 1 copper ion per subunit.</text>
</comment>
<dbReference type="RefSeq" id="XP_007428962.1">
    <property type="nucleotide sequence ID" value="XM_007428900.3"/>
</dbReference>
<keyword evidence="12" id="KW-1015">Disulfide bond</keyword>
<dbReference type="EC" id="1.15.1.1" evidence="15"/>
<keyword evidence="17" id="KW-1185">Reference proteome</keyword>
<dbReference type="CTD" id="6649"/>
<dbReference type="OrthoDB" id="666972at2759"/>
<dbReference type="InterPro" id="IPR024134">
    <property type="entry name" value="SOD_Cu/Zn_/chaperone"/>
</dbReference>
<evidence type="ECO:0000256" key="6">
    <source>
        <dbReference type="ARBA" id="ARBA00022729"/>
    </source>
</evidence>
<dbReference type="FunFam" id="2.60.40.200:FF:000008">
    <property type="entry name" value="Superoxide dismutase [Cu-Zn]"/>
    <property type="match status" value="1"/>
</dbReference>
<dbReference type="PANTHER" id="PTHR10003">
    <property type="entry name" value="SUPEROXIDE DISMUTASE CU-ZN -RELATED"/>
    <property type="match status" value="1"/>
</dbReference>
<evidence type="ECO:0000256" key="11">
    <source>
        <dbReference type="ARBA" id="ARBA00023034"/>
    </source>
</evidence>
<dbReference type="RefSeq" id="XP_007428961.1">
    <property type="nucleotide sequence ID" value="XM_007428899.3"/>
</dbReference>
<dbReference type="GO" id="GO:0005507">
    <property type="term" value="F:copper ion binding"/>
    <property type="evidence" value="ECO:0007669"/>
    <property type="project" value="InterPro"/>
</dbReference>
<evidence type="ECO:0000256" key="2">
    <source>
        <dbReference type="ARBA" id="ARBA00004601"/>
    </source>
</evidence>
<evidence type="ECO:0000313" key="18">
    <source>
        <dbReference type="RefSeq" id="XP_007428961.1"/>
    </source>
</evidence>
<dbReference type="CDD" id="cd00305">
    <property type="entry name" value="Cu-Zn_Superoxide_Dismutase"/>
    <property type="match status" value="1"/>
</dbReference>
<feature type="domain" description="Superoxide dismutase copper/zinc binding" evidence="16">
    <location>
        <begin position="81"/>
        <end position="213"/>
    </location>
</feature>
<evidence type="ECO:0000256" key="4">
    <source>
        <dbReference type="ARBA" id="ARBA00022525"/>
    </source>
</evidence>
<dbReference type="GeneID" id="103052287"/>
<comment type="similarity">
    <text evidence="3 15">Belongs to the Cu-Zn superoxide dismutase family.</text>
</comment>
<dbReference type="Proteomes" id="UP000695026">
    <property type="component" value="Unplaced"/>
</dbReference>
<evidence type="ECO:0000256" key="15">
    <source>
        <dbReference type="RuleBase" id="RU000393"/>
    </source>
</evidence>
<keyword evidence="7 15" id="KW-0862">Zinc</keyword>
<dbReference type="PROSITE" id="PS00087">
    <property type="entry name" value="SOD_CU_ZN_1"/>
    <property type="match status" value="1"/>
</dbReference>
<dbReference type="KEGG" id="pbi:103052287"/>
<comment type="cofactor">
    <cofactor evidence="15">
        <name>Zn(2+)</name>
        <dbReference type="ChEBI" id="CHEBI:29105"/>
    </cofactor>
    <text evidence="15">Binds 1 zinc ion per subunit.</text>
</comment>
<sequence length="245" mass="27258">MILLLFLTPSLILCDTNVTMEWEDAPPAISPLVDMQKKINDLWLSLLYPQLYEEIITANRTAYASCSVKPNSKLESGKPHVTGQVLFRQSYPHGQLEVIFLLAGFPTGTNLSGRAIHIHQHGDLSNGCDSVGGHYNPWKVNHPHHPGDFGNFYSKEGKIKKFRSNLRATLFGPQTILGRSVVIHEQEDDLGKGNNQASLENGNAGKRLACCVIGTCNHNLWEKHFPDVTAKRKKRVIKQVRAGQA</sequence>
<evidence type="ECO:0000256" key="3">
    <source>
        <dbReference type="ARBA" id="ARBA00010457"/>
    </source>
</evidence>
<dbReference type="PRINTS" id="PR00068">
    <property type="entry name" value="CUZNDISMTASE"/>
</dbReference>
<keyword evidence="8" id="KW-0049">Antioxidant</keyword>
<keyword evidence="4" id="KW-0964">Secreted</keyword>
<name>A0A9F2NWJ4_PYTBI</name>
<reference evidence="18 19" key="1">
    <citation type="submission" date="2025-04" db="UniProtKB">
        <authorList>
            <consortium name="RefSeq"/>
        </authorList>
    </citation>
    <scope>IDENTIFICATION</scope>
    <source>
        <tissue evidence="18 19">Liver</tissue>
    </source>
</reference>
<evidence type="ECO:0000256" key="12">
    <source>
        <dbReference type="ARBA" id="ARBA00023157"/>
    </source>
</evidence>
<dbReference type="GO" id="GO:0005576">
    <property type="term" value="C:extracellular region"/>
    <property type="evidence" value="ECO:0007669"/>
    <property type="project" value="UniProtKB-SubCell"/>
</dbReference>
<dbReference type="OMA" id="WMGEDLA"/>
<comment type="function">
    <text evidence="15">Destroys radicals which are normally produced within the cells and which are toxic to biological systems.</text>
</comment>
<evidence type="ECO:0000256" key="14">
    <source>
        <dbReference type="ARBA" id="ARBA00060347"/>
    </source>
</evidence>
<evidence type="ECO:0000256" key="10">
    <source>
        <dbReference type="ARBA" id="ARBA00023008"/>
    </source>
</evidence>
<keyword evidence="5 15" id="KW-0479">Metal-binding</keyword>
<evidence type="ECO:0000313" key="19">
    <source>
        <dbReference type="RefSeq" id="XP_007428962.1"/>
    </source>
</evidence>
<dbReference type="SUPFAM" id="SSF49329">
    <property type="entry name" value="Cu,Zn superoxide dismutase-like"/>
    <property type="match status" value="1"/>
</dbReference>
<dbReference type="InterPro" id="IPR036423">
    <property type="entry name" value="SOD-like_Cu/Zn_dom_sf"/>
</dbReference>
<dbReference type="InterPro" id="IPR001424">
    <property type="entry name" value="SOD_Cu_Zn_dom"/>
</dbReference>
<evidence type="ECO:0000256" key="13">
    <source>
        <dbReference type="ARBA" id="ARBA00023180"/>
    </source>
</evidence>
<comment type="catalytic activity">
    <reaction evidence="15">
        <text>2 superoxide + 2 H(+) = H2O2 + O2</text>
        <dbReference type="Rhea" id="RHEA:20696"/>
        <dbReference type="ChEBI" id="CHEBI:15378"/>
        <dbReference type="ChEBI" id="CHEBI:15379"/>
        <dbReference type="ChEBI" id="CHEBI:16240"/>
        <dbReference type="ChEBI" id="CHEBI:18421"/>
        <dbReference type="EC" id="1.15.1.1"/>
    </reaction>
</comment>
<dbReference type="Gene3D" id="2.60.40.200">
    <property type="entry name" value="Superoxide dismutase, copper/zinc binding domain"/>
    <property type="match status" value="1"/>
</dbReference>
<accession>A0A9F2NWJ4</accession>
<keyword evidence="6" id="KW-0732">Signal</keyword>
<comment type="function">
    <text evidence="14">Protect the extracellular space from toxic effect of reactive oxygen intermediates by converting superoxide radicals into hydrogen peroxide and oxygen.</text>
</comment>
<dbReference type="GO" id="GO:0005794">
    <property type="term" value="C:Golgi apparatus"/>
    <property type="evidence" value="ECO:0007669"/>
    <property type="project" value="UniProtKB-SubCell"/>
</dbReference>
<proteinExistence type="inferred from homology"/>
<dbReference type="PROSITE" id="PS00332">
    <property type="entry name" value="SOD_CU_ZN_2"/>
    <property type="match status" value="1"/>
</dbReference>
<gene>
    <name evidence="18 19" type="primary">SOD3</name>
</gene>
<keyword evidence="13" id="KW-0325">Glycoprotein</keyword>
<protein>
    <recommendedName>
        <fullName evidence="15">Superoxide dismutase [Cu-Zn]</fullName>
        <ecNumber evidence="15">1.15.1.1</ecNumber>
    </recommendedName>
</protein>
<dbReference type="AlphaFoldDB" id="A0A9F2NWJ4"/>
<dbReference type="InterPro" id="IPR018152">
    <property type="entry name" value="SOD_Cu/Zn_BS"/>
</dbReference>
<keyword evidence="10 15" id="KW-0186">Copper</keyword>
<evidence type="ECO:0000256" key="1">
    <source>
        <dbReference type="ARBA" id="ARBA00004239"/>
    </source>
</evidence>